<proteinExistence type="predicted"/>
<evidence type="ECO:0000259" key="2">
    <source>
        <dbReference type="Pfam" id="PF01408"/>
    </source>
</evidence>
<reference evidence="3 4" key="1">
    <citation type="submission" date="2023-07" db="EMBL/GenBank/DDBJ databases">
        <title>Sorghum-associated microbial communities from plants grown in Nebraska, USA.</title>
        <authorList>
            <person name="Schachtman D."/>
        </authorList>
    </citation>
    <scope>NUCLEOTIDE SEQUENCE [LARGE SCALE GENOMIC DNA]</scope>
    <source>
        <strain evidence="3 4">BE167</strain>
    </source>
</reference>
<gene>
    <name evidence="3" type="ORF">J2X01_001982</name>
</gene>
<evidence type="ECO:0000256" key="1">
    <source>
        <dbReference type="ARBA" id="ARBA00023002"/>
    </source>
</evidence>
<keyword evidence="1" id="KW-0560">Oxidoreductase</keyword>
<evidence type="ECO:0000313" key="3">
    <source>
        <dbReference type="EMBL" id="MDR7082693.1"/>
    </source>
</evidence>
<organism evidence="3 4">
    <name type="scientific">Arthrobacter ginsengisoli</name>
    <dbReference type="NCBI Taxonomy" id="1356565"/>
    <lineage>
        <taxon>Bacteria</taxon>
        <taxon>Bacillati</taxon>
        <taxon>Actinomycetota</taxon>
        <taxon>Actinomycetes</taxon>
        <taxon>Micrococcales</taxon>
        <taxon>Micrococcaceae</taxon>
        <taxon>Arthrobacter</taxon>
    </lineage>
</organism>
<dbReference type="Gene3D" id="3.40.50.720">
    <property type="entry name" value="NAD(P)-binding Rossmann-like Domain"/>
    <property type="match status" value="1"/>
</dbReference>
<dbReference type="InterPro" id="IPR050463">
    <property type="entry name" value="Gfo/Idh/MocA_oxidrdct_glycsds"/>
</dbReference>
<feature type="domain" description="Gfo/Idh/MocA-like oxidoreductase N-terminal" evidence="2">
    <location>
        <begin position="2"/>
        <end position="70"/>
    </location>
</feature>
<dbReference type="PANTHER" id="PTHR43818:SF11">
    <property type="entry name" value="BCDNA.GH03377"/>
    <property type="match status" value="1"/>
</dbReference>
<evidence type="ECO:0000313" key="4">
    <source>
        <dbReference type="Proteomes" id="UP001252243"/>
    </source>
</evidence>
<comment type="caution">
    <text evidence="3">The sequence shown here is derived from an EMBL/GenBank/DDBJ whole genome shotgun (WGS) entry which is preliminary data.</text>
</comment>
<accession>A0ABU1UBV8</accession>
<dbReference type="InterPro" id="IPR000683">
    <property type="entry name" value="Gfo/Idh/MocA-like_OxRdtase_N"/>
</dbReference>
<name>A0ABU1UBV8_9MICC</name>
<keyword evidence="4" id="KW-1185">Reference proteome</keyword>
<dbReference type="SUPFAM" id="SSF51735">
    <property type="entry name" value="NAD(P)-binding Rossmann-fold domains"/>
    <property type="match status" value="1"/>
</dbReference>
<protein>
    <submittedName>
        <fullName evidence="3">Dehydrogenase</fullName>
    </submittedName>
</protein>
<dbReference type="EMBL" id="JAVDVQ010000006">
    <property type="protein sequence ID" value="MDR7082693.1"/>
    <property type="molecule type" value="Genomic_DNA"/>
</dbReference>
<dbReference type="PANTHER" id="PTHR43818">
    <property type="entry name" value="BCDNA.GH03377"/>
    <property type="match status" value="1"/>
</dbReference>
<sequence length="108" mass="11370">MFSDHASLLAQSDIDLVAVTVKVPHHRELVSAALAAGKPVYGEWRLGRDIDDARAMAALAAGQGVPTVVGLQVRQGPAIQFLQELLGGGYDGEVLSTTMVGRQLNPAH</sequence>
<dbReference type="InterPro" id="IPR036291">
    <property type="entry name" value="NAD(P)-bd_dom_sf"/>
</dbReference>
<dbReference type="Proteomes" id="UP001252243">
    <property type="component" value="Unassembled WGS sequence"/>
</dbReference>
<dbReference type="Pfam" id="PF01408">
    <property type="entry name" value="GFO_IDH_MocA"/>
    <property type="match status" value="1"/>
</dbReference>